<proteinExistence type="predicted"/>
<dbReference type="EMBL" id="PJEX01000441">
    <property type="protein sequence ID" value="TKW50090.1"/>
    <property type="molecule type" value="Genomic_DNA"/>
</dbReference>
<sequence>MAAPNGRTWSQPLGLFINNDFIPSSNRQTLTITNPS</sequence>
<evidence type="ECO:0000313" key="1">
    <source>
        <dbReference type="EMBL" id="TKW50090.1"/>
    </source>
</evidence>
<protein>
    <submittedName>
        <fullName evidence="1">Uncharacterized protein</fullName>
    </submittedName>
</protein>
<gene>
    <name evidence="1" type="ORF">CTA1_4354</name>
</gene>
<dbReference type="Proteomes" id="UP000310108">
    <property type="component" value="Unassembled WGS sequence"/>
</dbReference>
<keyword evidence="2" id="KW-1185">Reference proteome</keyword>
<reference evidence="1 2" key="1">
    <citation type="journal article" date="2019" name="PLoS ONE">
        <title>Comparative genome analysis indicates high evolutionary potential of pathogenicity genes in Colletotrichum tanaceti.</title>
        <authorList>
            <person name="Lelwala R.V."/>
            <person name="Korhonen P.K."/>
            <person name="Young N.D."/>
            <person name="Scott J.B."/>
            <person name="Ades P.A."/>
            <person name="Gasser R.B."/>
            <person name="Taylor P.W.J."/>
        </authorList>
    </citation>
    <scope>NUCLEOTIDE SEQUENCE [LARGE SCALE GENOMIC DNA]</scope>
    <source>
        <strain evidence="1">BRIP57314</strain>
    </source>
</reference>
<evidence type="ECO:0000313" key="2">
    <source>
        <dbReference type="Proteomes" id="UP000310108"/>
    </source>
</evidence>
<accession>A0A4U6X3Z4</accession>
<dbReference type="AlphaFoldDB" id="A0A4U6X3Z4"/>
<organism evidence="1 2">
    <name type="scientific">Colletotrichum tanaceti</name>
    <dbReference type="NCBI Taxonomy" id="1306861"/>
    <lineage>
        <taxon>Eukaryota</taxon>
        <taxon>Fungi</taxon>
        <taxon>Dikarya</taxon>
        <taxon>Ascomycota</taxon>
        <taxon>Pezizomycotina</taxon>
        <taxon>Sordariomycetes</taxon>
        <taxon>Hypocreomycetidae</taxon>
        <taxon>Glomerellales</taxon>
        <taxon>Glomerellaceae</taxon>
        <taxon>Colletotrichum</taxon>
        <taxon>Colletotrichum destructivum species complex</taxon>
    </lineage>
</organism>
<name>A0A4U6X3Z4_9PEZI</name>
<comment type="caution">
    <text evidence="1">The sequence shown here is derived from an EMBL/GenBank/DDBJ whole genome shotgun (WGS) entry which is preliminary data.</text>
</comment>